<gene>
    <name evidence="1" type="ORF">GT037_003198</name>
</gene>
<dbReference type="AlphaFoldDB" id="A0A8H7EI18"/>
<dbReference type="Proteomes" id="UP000596902">
    <property type="component" value="Unassembled WGS sequence"/>
</dbReference>
<organism evidence="1 2">
    <name type="scientific">Alternaria burnsii</name>
    <dbReference type="NCBI Taxonomy" id="1187904"/>
    <lineage>
        <taxon>Eukaryota</taxon>
        <taxon>Fungi</taxon>
        <taxon>Dikarya</taxon>
        <taxon>Ascomycota</taxon>
        <taxon>Pezizomycotina</taxon>
        <taxon>Dothideomycetes</taxon>
        <taxon>Pleosporomycetidae</taxon>
        <taxon>Pleosporales</taxon>
        <taxon>Pleosporineae</taxon>
        <taxon>Pleosporaceae</taxon>
        <taxon>Alternaria</taxon>
        <taxon>Alternaria sect. Alternaria</taxon>
    </lineage>
</organism>
<evidence type="ECO:0000313" key="1">
    <source>
        <dbReference type="EMBL" id="KAF7679450.1"/>
    </source>
</evidence>
<proteinExistence type="predicted"/>
<protein>
    <submittedName>
        <fullName evidence="1">Uncharacterized protein</fullName>
    </submittedName>
</protein>
<accession>A0A8H7EI18</accession>
<dbReference type="GeneID" id="62201423"/>
<name>A0A8H7EI18_9PLEO</name>
<reference evidence="1" key="1">
    <citation type="submission" date="2020-01" db="EMBL/GenBank/DDBJ databases">
        <authorList>
            <person name="Feng Z.H.Z."/>
        </authorList>
    </citation>
    <scope>NUCLEOTIDE SEQUENCE</scope>
    <source>
        <strain evidence="1">CBS107.38</strain>
    </source>
</reference>
<dbReference type="EMBL" id="JAAABM010000003">
    <property type="protein sequence ID" value="KAF7679450.1"/>
    <property type="molecule type" value="Genomic_DNA"/>
</dbReference>
<evidence type="ECO:0000313" key="2">
    <source>
        <dbReference type="Proteomes" id="UP000596902"/>
    </source>
</evidence>
<comment type="caution">
    <text evidence="1">The sequence shown here is derived from an EMBL/GenBank/DDBJ whole genome shotgun (WGS) entry which is preliminary data.</text>
</comment>
<sequence>MWHSNKVWYPNADIHALNHSAHEDFGTGPTPSRGCRRSFPWSTALPSAAKQNAVAEALIEGRRPEHKVFQFPVSRVATLSSLQPVTIRLSMVPWTAVLWNIGFATGGRVDECTSPFAVER</sequence>
<reference evidence="1" key="2">
    <citation type="submission" date="2020-08" db="EMBL/GenBank/DDBJ databases">
        <title>Draft Genome Sequence of Cumin Blight Pathogen Alternaria burnsii.</title>
        <authorList>
            <person name="Feng Z."/>
        </authorList>
    </citation>
    <scope>NUCLEOTIDE SEQUENCE</scope>
    <source>
        <strain evidence="1">CBS107.38</strain>
    </source>
</reference>
<dbReference type="RefSeq" id="XP_038789523.1">
    <property type="nucleotide sequence ID" value="XM_038928245.1"/>
</dbReference>
<keyword evidence="2" id="KW-1185">Reference proteome</keyword>